<feature type="compositionally biased region" description="Basic and acidic residues" evidence="1">
    <location>
        <begin position="62"/>
        <end position="76"/>
    </location>
</feature>
<feature type="region of interest" description="Disordered" evidence="1">
    <location>
        <begin position="1"/>
        <end position="20"/>
    </location>
</feature>
<dbReference type="EMBL" id="JAAAIM010000604">
    <property type="protein sequence ID" value="KAG0286104.1"/>
    <property type="molecule type" value="Genomic_DNA"/>
</dbReference>
<evidence type="ECO:0000313" key="2">
    <source>
        <dbReference type="EMBL" id="KAG0286104.1"/>
    </source>
</evidence>
<feature type="region of interest" description="Disordered" evidence="1">
    <location>
        <begin position="51"/>
        <end position="76"/>
    </location>
</feature>
<accession>A0ABQ7JVU8</accession>
<evidence type="ECO:0000256" key="1">
    <source>
        <dbReference type="SAM" id="MobiDB-lite"/>
    </source>
</evidence>
<feature type="compositionally biased region" description="Polar residues" evidence="1">
    <location>
        <begin position="1"/>
        <end position="15"/>
    </location>
</feature>
<organism evidence="2 3">
    <name type="scientific">Linnemannia gamsii</name>
    <dbReference type="NCBI Taxonomy" id="64522"/>
    <lineage>
        <taxon>Eukaryota</taxon>
        <taxon>Fungi</taxon>
        <taxon>Fungi incertae sedis</taxon>
        <taxon>Mucoromycota</taxon>
        <taxon>Mortierellomycotina</taxon>
        <taxon>Mortierellomycetes</taxon>
        <taxon>Mortierellales</taxon>
        <taxon>Mortierellaceae</taxon>
        <taxon>Linnemannia</taxon>
    </lineage>
</organism>
<protein>
    <recommendedName>
        <fullName evidence="4">EKC/KEOPS complex subunit GON7</fullName>
    </recommendedName>
</protein>
<keyword evidence="3" id="KW-1185">Reference proteome</keyword>
<sequence length="76" mass="8330">MEPAPSNTTQFTASDVPTDDPVMNGKLTLDRIEHAVVNVLNEVGQYIAKAEAAEKDGEENQEDIKNEDIKTEDGIE</sequence>
<name>A0ABQ7JVU8_9FUNG</name>
<dbReference type="Proteomes" id="UP001194696">
    <property type="component" value="Unassembled WGS sequence"/>
</dbReference>
<reference evidence="2 3" key="1">
    <citation type="journal article" date="2020" name="Fungal Divers.">
        <title>Resolving the Mortierellaceae phylogeny through synthesis of multi-gene phylogenetics and phylogenomics.</title>
        <authorList>
            <person name="Vandepol N."/>
            <person name="Liber J."/>
            <person name="Desiro A."/>
            <person name="Na H."/>
            <person name="Kennedy M."/>
            <person name="Barry K."/>
            <person name="Grigoriev I.V."/>
            <person name="Miller A.N."/>
            <person name="O'Donnell K."/>
            <person name="Stajich J.E."/>
            <person name="Bonito G."/>
        </authorList>
    </citation>
    <scope>NUCLEOTIDE SEQUENCE [LARGE SCALE GENOMIC DNA]</scope>
    <source>
        <strain evidence="2 3">AD045</strain>
    </source>
</reference>
<evidence type="ECO:0008006" key="4">
    <source>
        <dbReference type="Google" id="ProtNLM"/>
    </source>
</evidence>
<comment type="caution">
    <text evidence="2">The sequence shown here is derived from an EMBL/GenBank/DDBJ whole genome shotgun (WGS) entry which is preliminary data.</text>
</comment>
<feature type="non-terminal residue" evidence="2">
    <location>
        <position position="76"/>
    </location>
</feature>
<evidence type="ECO:0000313" key="3">
    <source>
        <dbReference type="Proteomes" id="UP001194696"/>
    </source>
</evidence>
<gene>
    <name evidence="2" type="ORF">BGZ96_009763</name>
</gene>
<proteinExistence type="predicted"/>